<protein>
    <submittedName>
        <fullName evidence="1">Uncharacterized protein</fullName>
    </submittedName>
</protein>
<accession>A0A512IMI5</accession>
<evidence type="ECO:0000313" key="2">
    <source>
        <dbReference type="Proteomes" id="UP000321258"/>
    </source>
</evidence>
<name>A0A512IMI5_9HYPH</name>
<sequence length="262" mass="28104">MRSRHLTRNGTACVFQIRVPKSLDPCFQLAPIRITLGPVPNARARRAADVLAGLARLEFERLGAQPMPPDPALARRSVERRLALTVPTLLGLNALGDSRLSDDVREPATGAAFDALAQIGLDRAAGRGVFANRSIRFEAPFLAALGEENPARALIGKPPQAAKALDPIQSQLDPIQSQLDAIQAQQAELLARIARQAPGPTGMPFSVAADKTIAAKRETHGPNDPEVGALEHRKMVFIGLIGDRPVDAYSREDLQSFVNALA</sequence>
<keyword evidence="2" id="KW-1185">Reference proteome</keyword>
<evidence type="ECO:0000313" key="1">
    <source>
        <dbReference type="EMBL" id="GEO98923.1"/>
    </source>
</evidence>
<dbReference type="OrthoDB" id="8243411at2"/>
<dbReference type="Proteomes" id="UP000321258">
    <property type="component" value="Unassembled WGS sequence"/>
</dbReference>
<comment type="caution">
    <text evidence="1">The sequence shown here is derived from an EMBL/GenBank/DDBJ whole genome shotgun (WGS) entry which is preliminary data.</text>
</comment>
<organism evidence="1 2">
    <name type="scientific">Methylobacterium haplocladii</name>
    <dbReference type="NCBI Taxonomy" id="1176176"/>
    <lineage>
        <taxon>Bacteria</taxon>
        <taxon>Pseudomonadati</taxon>
        <taxon>Pseudomonadota</taxon>
        <taxon>Alphaproteobacteria</taxon>
        <taxon>Hyphomicrobiales</taxon>
        <taxon>Methylobacteriaceae</taxon>
        <taxon>Methylobacterium</taxon>
    </lineage>
</organism>
<dbReference type="EMBL" id="BJZT01000012">
    <property type="protein sequence ID" value="GEO98923.1"/>
    <property type="molecule type" value="Genomic_DNA"/>
</dbReference>
<reference evidence="1 2" key="1">
    <citation type="submission" date="2019-07" db="EMBL/GenBank/DDBJ databases">
        <title>Whole genome shotgun sequence of Methylobacterium haplocladii NBRC 107714.</title>
        <authorList>
            <person name="Hosoyama A."/>
            <person name="Uohara A."/>
            <person name="Ohji S."/>
            <person name="Ichikawa N."/>
        </authorList>
    </citation>
    <scope>NUCLEOTIDE SEQUENCE [LARGE SCALE GENOMIC DNA]</scope>
    <source>
        <strain evidence="1 2">NBRC 107714</strain>
    </source>
</reference>
<dbReference type="AlphaFoldDB" id="A0A512IMI5"/>
<gene>
    <name evidence="1" type="ORF">MHA02_13110</name>
</gene>
<dbReference type="RefSeq" id="WP_147077774.1">
    <property type="nucleotide sequence ID" value="NZ_BJZT01000012.1"/>
</dbReference>
<proteinExistence type="predicted"/>